<dbReference type="EMBL" id="PYYB01000004">
    <property type="protein sequence ID" value="PTL54821.1"/>
    <property type="molecule type" value="Genomic_DNA"/>
</dbReference>
<dbReference type="Proteomes" id="UP000240739">
    <property type="component" value="Unassembled WGS sequence"/>
</dbReference>
<reference evidence="2 3" key="1">
    <citation type="submission" date="2018-03" db="EMBL/GenBank/DDBJ databases">
        <title>Aquarubrobacter algicola gen. nov., sp. nov., a novel actinobacterium isolated from shallow eutrophic lake during the end of cyanobacterial harmful algal blooms.</title>
        <authorList>
            <person name="Chun S.J."/>
        </authorList>
    </citation>
    <scope>NUCLEOTIDE SEQUENCE [LARGE SCALE GENOMIC DNA]</scope>
    <source>
        <strain evidence="2 3">Seoho-28</strain>
    </source>
</reference>
<accession>A0A2T4UCC0</accession>
<feature type="compositionally biased region" description="Basic and acidic residues" evidence="1">
    <location>
        <begin position="51"/>
        <end position="63"/>
    </location>
</feature>
<proteinExistence type="predicted"/>
<feature type="region of interest" description="Disordered" evidence="1">
    <location>
        <begin position="41"/>
        <end position="63"/>
    </location>
</feature>
<name>A0A2T4UCC0_9ACTN</name>
<protein>
    <submittedName>
        <fullName evidence="2">Uncharacterized protein</fullName>
    </submittedName>
</protein>
<gene>
    <name evidence="2" type="ORF">C7Y72_19740</name>
</gene>
<keyword evidence="3" id="KW-1185">Reference proteome</keyword>
<evidence type="ECO:0000256" key="1">
    <source>
        <dbReference type="SAM" id="MobiDB-lite"/>
    </source>
</evidence>
<sequence>MGCGPDRLDPAIRRRLSHGALANTTPWDCGTAACGICRDPTTAGQRRRRAERSWRDDWGMERW</sequence>
<evidence type="ECO:0000313" key="2">
    <source>
        <dbReference type="EMBL" id="PTL54821.1"/>
    </source>
</evidence>
<organism evidence="2 3">
    <name type="scientific">Paraconexibacter algicola</name>
    <dbReference type="NCBI Taxonomy" id="2133960"/>
    <lineage>
        <taxon>Bacteria</taxon>
        <taxon>Bacillati</taxon>
        <taxon>Actinomycetota</taxon>
        <taxon>Thermoleophilia</taxon>
        <taxon>Solirubrobacterales</taxon>
        <taxon>Paraconexibacteraceae</taxon>
        <taxon>Paraconexibacter</taxon>
    </lineage>
</organism>
<dbReference type="AlphaFoldDB" id="A0A2T4UCC0"/>
<comment type="caution">
    <text evidence="2">The sequence shown here is derived from an EMBL/GenBank/DDBJ whole genome shotgun (WGS) entry which is preliminary data.</text>
</comment>
<evidence type="ECO:0000313" key="3">
    <source>
        <dbReference type="Proteomes" id="UP000240739"/>
    </source>
</evidence>